<organism evidence="10 11">
    <name type="scientific">Daphnia magna</name>
    <dbReference type="NCBI Taxonomy" id="35525"/>
    <lineage>
        <taxon>Eukaryota</taxon>
        <taxon>Metazoa</taxon>
        <taxon>Ecdysozoa</taxon>
        <taxon>Arthropoda</taxon>
        <taxon>Crustacea</taxon>
        <taxon>Branchiopoda</taxon>
        <taxon>Diplostraca</taxon>
        <taxon>Cladocera</taxon>
        <taxon>Anomopoda</taxon>
        <taxon>Daphniidae</taxon>
        <taxon>Daphnia</taxon>
    </lineage>
</organism>
<evidence type="ECO:0000256" key="4">
    <source>
        <dbReference type="ARBA" id="ARBA00022803"/>
    </source>
</evidence>
<gene>
    <name evidence="10" type="ORF">APZ42_029595</name>
</gene>
<evidence type="ECO:0000259" key="8">
    <source>
        <dbReference type="Pfam" id="PF23389"/>
    </source>
</evidence>
<dbReference type="Pfam" id="PF15911">
    <property type="entry name" value="Beta-prop_WDR19_2nd"/>
    <property type="match status" value="1"/>
</dbReference>
<reference evidence="10 11" key="1">
    <citation type="submission" date="2016-03" db="EMBL/GenBank/DDBJ databases">
        <title>EvidentialGene: Evidence-directed Construction of Genes on Genomes.</title>
        <authorList>
            <person name="Gilbert D.G."/>
            <person name="Choi J.-H."/>
            <person name="Mockaitis K."/>
            <person name="Colbourne J."/>
            <person name="Pfrender M."/>
        </authorList>
    </citation>
    <scope>NUCLEOTIDE SEQUENCE [LARGE SCALE GENOMIC DNA]</scope>
    <source>
        <strain evidence="10 11">Xinb3</strain>
        <tissue evidence="10">Complete organism</tissue>
    </source>
</reference>
<dbReference type="OrthoDB" id="10250638at2759"/>
<proteinExistence type="predicted"/>
<dbReference type="FunFam" id="1.25.40.470:FF:000063">
    <property type="entry name" value="AGAP010418-PA"/>
    <property type="match status" value="1"/>
</dbReference>
<dbReference type="SUPFAM" id="SSF48452">
    <property type="entry name" value="TPR-like"/>
    <property type="match status" value="2"/>
</dbReference>
<evidence type="ECO:0000313" key="11">
    <source>
        <dbReference type="Proteomes" id="UP000076858"/>
    </source>
</evidence>
<dbReference type="STRING" id="35525.A0A164PQE0"/>
<evidence type="ECO:0000256" key="6">
    <source>
        <dbReference type="ARBA" id="ARBA00023273"/>
    </source>
</evidence>
<dbReference type="SUPFAM" id="SSF69322">
    <property type="entry name" value="Tricorn protease domain 2"/>
    <property type="match status" value="1"/>
</dbReference>
<dbReference type="Gene3D" id="2.130.10.10">
    <property type="entry name" value="YVTN repeat-like/Quinoprotein amine dehydrogenase"/>
    <property type="match status" value="2"/>
</dbReference>
<accession>A0A164PQE0</accession>
<dbReference type="SUPFAM" id="SSF50978">
    <property type="entry name" value="WD40 repeat-like"/>
    <property type="match status" value="1"/>
</dbReference>
<evidence type="ECO:0000256" key="5">
    <source>
        <dbReference type="ARBA" id="ARBA00023069"/>
    </source>
</evidence>
<dbReference type="InterPro" id="IPR039468">
    <property type="entry name" value="WDR19_WD40_rpt"/>
</dbReference>
<evidence type="ECO:0000259" key="9">
    <source>
        <dbReference type="Pfam" id="PF24762"/>
    </source>
</evidence>
<keyword evidence="2" id="KW-0853">WD repeat</keyword>
<dbReference type="InterPro" id="IPR057855">
    <property type="entry name" value="Beta-prop_WDR19_1st"/>
</dbReference>
<dbReference type="GO" id="GO:0005929">
    <property type="term" value="C:cilium"/>
    <property type="evidence" value="ECO:0007669"/>
    <property type="project" value="UniProtKB-SubCell"/>
</dbReference>
<keyword evidence="4" id="KW-0802">TPR repeat</keyword>
<dbReference type="InterPro" id="IPR036322">
    <property type="entry name" value="WD40_repeat_dom_sf"/>
</dbReference>
<evidence type="ECO:0000259" key="7">
    <source>
        <dbReference type="Pfam" id="PF15911"/>
    </source>
</evidence>
<dbReference type="InterPro" id="IPR001680">
    <property type="entry name" value="WD40_rpt"/>
</dbReference>
<evidence type="ECO:0000256" key="3">
    <source>
        <dbReference type="ARBA" id="ARBA00022737"/>
    </source>
</evidence>
<evidence type="ECO:0000256" key="1">
    <source>
        <dbReference type="ARBA" id="ARBA00004138"/>
    </source>
</evidence>
<dbReference type="InterPro" id="IPR040379">
    <property type="entry name" value="WDR19/dyf-2"/>
</dbReference>
<feature type="domain" description="IF140/IFT172/WDR19 TPR" evidence="9">
    <location>
        <begin position="830"/>
        <end position="1069"/>
    </location>
</feature>
<keyword evidence="5" id="KW-0969">Cilium</keyword>
<name>A0A164PQE0_9CRUS</name>
<comment type="caution">
    <text evidence="10">The sequence shown here is derived from an EMBL/GenBank/DDBJ whole genome shotgun (WGS) entry which is preliminary data.</text>
</comment>
<dbReference type="Pfam" id="PF24762">
    <property type="entry name" value="TPR_IF140-IFT172"/>
    <property type="match status" value="2"/>
</dbReference>
<sequence length="1354" mass="150378">MHLNTEKLILSLKSPVGVGAVQLEWQTHDGSLWAATGSNRTVHIFDHYGNQKAVIAMPGSCTGFGWDSEGTSFAAINDSSSFIYLWNSTSSKTEKIETGLRDPLSFMAWGKNGLFIAIGTSKGNVLLYNQRAGRKIPILGKHSKKILSGAWSSDNLLALGSEDKTLSISTLEGDTVHSASLRSEPSQIQFSEMKEDERSSSESTISAVVGRRTLILININNAENPLELAFQQSYGNITTYRWFGDGYILIGFSGGYCIAISTHVKEIGQELFQIRNHRDMISSISVCPLLNRAACAGDNNARIYDLLDLKESVSVISVEQENRIDCCAWSNDGRLLAITGSSGNVYIYLTRLNMLASVWQPYGTIAVLTSLKEVTVYDAALKAICHLQCELEPVFLACGPKAIALGLNNHAWLYSALDGQLQRKLQYIGSVETVGMNETHIAALVDGKVHLQLIEETAFLDDGASGLMESGVFPFRESSTAKITSHALAKDCLIYTTNVGDLVYFSLSERKPVSEYRHAVGWKKIYHDTSGTLLAAVDIKNHGYLYSPVKEILLRIPDFPVHHRGLLWESASQINHVFVAWSDEKLDVYVYHAERLTGSCIIRLCSTALASGHTPLLLQGPELLMLTASSKLTTLFIPELGISSGGKLSSMSRNELINALQFSLAMGKYDDAWDIGILLSDSVQWVKAANAALNDFRLDFAIRIYRHLGDISAVWSLEEIQDIEDLQLLSGHIYMILGNLEKAQDCYLKSSQPEIAIDMHTDVMEWEQALLLAEKLAPQRIGLIAQEYAQQLEQTGDFVHALSNYERALSSGVENVNQVEHQRICHSGIARCAVGSGDVNKGVSLAVQSGDRTLMKQCAVILEDNKFYVEAAELYETAGIMDQAAMLYTRLKNWTQVSKLIQYVTQPKVHIAYAKAKESQGQYKEALNSYELAGDFESAILLCLNQLHSPQDAVRIARRSKSTEGAKLIGKFFMDLGDYTTALEYLVMSKNYETAFEVARQNGQIQLFADILGDQASQDDLTKIALYYEQERNFLLTGKYYALAGQNEKAFKYFIKAAQHSGDDEKAINAAIHIVSTANDNHLAVQLIGFLNGEQDNIPKDGKYLFRLYLARHQYREATKTAIIIATEEQNAGNYKDAHNLLQHMYKELSSHDITIPLEMEHNLQLLHSYVIVRMHIRRGQHLNAARLLIRVAESISKFPSHVVPILTSTVIECDRAGLKNAAFQYAAILMKPEYRDQLDAKYKKKIESTVRRPPKGSTDAEDDLTPCPFCNTAIPSMLLVCVQCKQHLPMCIITGMHVTKEDLTRCPSCLFMAIRSEFIKIVDSGEPCPMCNNKIAGEGALVIWTKPIKPKSN</sequence>
<evidence type="ECO:0000313" key="10">
    <source>
        <dbReference type="EMBL" id="KZS07049.1"/>
    </source>
</evidence>
<dbReference type="GO" id="GO:0035721">
    <property type="term" value="P:intraciliary retrograde transport"/>
    <property type="evidence" value="ECO:0007669"/>
    <property type="project" value="InterPro"/>
</dbReference>
<dbReference type="FunFam" id="1.25.40.470:FF:000035">
    <property type="entry name" value="WD repeat-containing protein"/>
    <property type="match status" value="1"/>
</dbReference>
<dbReference type="PANTHER" id="PTHR14920:SF0">
    <property type="entry name" value="WD REPEAT DOMAIN 19"/>
    <property type="match status" value="1"/>
</dbReference>
<feature type="domain" description="IF140/IFT172/WDR19 TPR" evidence="9">
    <location>
        <begin position="667"/>
        <end position="808"/>
    </location>
</feature>
<protein>
    <submittedName>
        <fullName evidence="10">Outer segment 6</fullName>
    </submittedName>
</protein>
<dbReference type="FunFam" id="2.130.10.10:FF:003341">
    <property type="entry name" value="AGAP010418-PA"/>
    <property type="match status" value="1"/>
</dbReference>
<feature type="domain" description="WDR19 first beta-propeller" evidence="8">
    <location>
        <begin position="21"/>
        <end position="343"/>
    </location>
</feature>
<keyword evidence="3" id="KW-0677">Repeat</keyword>
<keyword evidence="11" id="KW-1185">Reference proteome</keyword>
<dbReference type="InterPro" id="IPR015943">
    <property type="entry name" value="WD40/YVTN_repeat-like_dom_sf"/>
</dbReference>
<evidence type="ECO:0000256" key="2">
    <source>
        <dbReference type="ARBA" id="ARBA00022574"/>
    </source>
</evidence>
<dbReference type="EMBL" id="LRGB01002580">
    <property type="protein sequence ID" value="KZS07049.1"/>
    <property type="molecule type" value="Genomic_DNA"/>
</dbReference>
<dbReference type="SMART" id="SM00320">
    <property type="entry name" value="WD40"/>
    <property type="match status" value="6"/>
</dbReference>
<feature type="domain" description="WDR19 WD40 repeat" evidence="7">
    <location>
        <begin position="365"/>
        <end position="638"/>
    </location>
</feature>
<dbReference type="Proteomes" id="UP000076858">
    <property type="component" value="Unassembled WGS sequence"/>
</dbReference>
<dbReference type="GO" id="GO:0060271">
    <property type="term" value="P:cilium assembly"/>
    <property type="evidence" value="ECO:0007669"/>
    <property type="project" value="TreeGrafter"/>
</dbReference>
<comment type="subcellular location">
    <subcellularLocation>
        <location evidence="1">Cell projection</location>
        <location evidence="1">Cilium</location>
    </subcellularLocation>
</comment>
<dbReference type="Gene3D" id="1.25.40.470">
    <property type="match status" value="2"/>
</dbReference>
<dbReference type="PANTHER" id="PTHR14920">
    <property type="entry name" value="OSMOTIC AVOIDANCE ABNORMAL PROTEIN 1/WD REPEAT MEMBRANE PROTEIN"/>
    <property type="match status" value="1"/>
</dbReference>
<dbReference type="InterPro" id="IPR056168">
    <property type="entry name" value="TPR_IF140/IFT172/WDR19"/>
</dbReference>
<keyword evidence="6" id="KW-0966">Cell projection</keyword>
<dbReference type="InterPro" id="IPR011990">
    <property type="entry name" value="TPR-like_helical_dom_sf"/>
</dbReference>
<dbReference type="Pfam" id="PF23389">
    <property type="entry name" value="Beta-prop_WDR19_1st"/>
    <property type="match status" value="1"/>
</dbReference>
<dbReference type="GO" id="GO:0030991">
    <property type="term" value="C:intraciliary transport particle A"/>
    <property type="evidence" value="ECO:0007669"/>
    <property type="project" value="TreeGrafter"/>
</dbReference>